<dbReference type="EMBL" id="SRLO01000003">
    <property type="protein sequence ID" value="TNN88989.1"/>
    <property type="molecule type" value="Genomic_DNA"/>
</dbReference>
<sequence>MTSQSTGTPPEYTLLSYSKMEKNKIVTCFNVNFKVPRFGEKGECVLGFSTMGMKGSFFRSCRMERAARFLDSFLLLPSPSAENSPTLTQVRKLFMCGGPLSFKTWGDRAGTGTLEEEALGAVEDNGGDWWGEERLFCDERWMDKP</sequence>
<name>A0A4Z2JFF2_9TELE</name>
<reference evidence="1 2" key="1">
    <citation type="submission" date="2019-03" db="EMBL/GenBank/DDBJ databases">
        <title>First draft genome of Liparis tanakae, snailfish: a comprehensive survey of snailfish specific genes.</title>
        <authorList>
            <person name="Kim W."/>
            <person name="Song I."/>
            <person name="Jeong J.-H."/>
            <person name="Kim D."/>
            <person name="Kim S."/>
            <person name="Ryu S."/>
            <person name="Song J.Y."/>
            <person name="Lee S.K."/>
        </authorList>
    </citation>
    <scope>NUCLEOTIDE SEQUENCE [LARGE SCALE GENOMIC DNA]</scope>
    <source>
        <tissue evidence="1">Muscle</tissue>
    </source>
</reference>
<organism evidence="1 2">
    <name type="scientific">Liparis tanakae</name>
    <name type="common">Tanaka's snailfish</name>
    <dbReference type="NCBI Taxonomy" id="230148"/>
    <lineage>
        <taxon>Eukaryota</taxon>
        <taxon>Metazoa</taxon>
        <taxon>Chordata</taxon>
        <taxon>Craniata</taxon>
        <taxon>Vertebrata</taxon>
        <taxon>Euteleostomi</taxon>
        <taxon>Actinopterygii</taxon>
        <taxon>Neopterygii</taxon>
        <taxon>Teleostei</taxon>
        <taxon>Neoteleostei</taxon>
        <taxon>Acanthomorphata</taxon>
        <taxon>Eupercaria</taxon>
        <taxon>Perciformes</taxon>
        <taxon>Cottioidei</taxon>
        <taxon>Cottales</taxon>
        <taxon>Liparidae</taxon>
        <taxon>Liparis</taxon>
    </lineage>
</organism>
<accession>A0A4Z2JFF2</accession>
<keyword evidence="2" id="KW-1185">Reference proteome</keyword>
<dbReference type="Proteomes" id="UP000314294">
    <property type="component" value="Unassembled WGS sequence"/>
</dbReference>
<comment type="caution">
    <text evidence="1">The sequence shown here is derived from an EMBL/GenBank/DDBJ whole genome shotgun (WGS) entry which is preliminary data.</text>
</comment>
<protein>
    <submittedName>
        <fullName evidence="1">Uncharacterized protein</fullName>
    </submittedName>
</protein>
<proteinExistence type="predicted"/>
<dbReference type="AlphaFoldDB" id="A0A4Z2JFF2"/>
<evidence type="ECO:0000313" key="2">
    <source>
        <dbReference type="Proteomes" id="UP000314294"/>
    </source>
</evidence>
<gene>
    <name evidence="1" type="ORF">EYF80_000867</name>
</gene>
<evidence type="ECO:0000313" key="1">
    <source>
        <dbReference type="EMBL" id="TNN88989.1"/>
    </source>
</evidence>